<dbReference type="InterPro" id="IPR036291">
    <property type="entry name" value="NAD(P)-bd_dom_sf"/>
</dbReference>
<dbReference type="InterPro" id="IPR000683">
    <property type="entry name" value="Gfo/Idh/MocA-like_OxRdtase_N"/>
</dbReference>
<feature type="domain" description="Gfo/Idh/MocA-like oxidoreductase N-terminal" evidence="1">
    <location>
        <begin position="8"/>
        <end position="132"/>
    </location>
</feature>
<comment type="caution">
    <text evidence="2">The sequence shown here is derived from an EMBL/GenBank/DDBJ whole genome shotgun (WGS) entry which is preliminary data.</text>
</comment>
<accession>A0ABT7NL06</accession>
<reference evidence="2" key="1">
    <citation type="submission" date="2020-06" db="EMBL/GenBank/DDBJ databases">
        <authorList>
            <person name="Dong N."/>
        </authorList>
    </citation>
    <scope>NUCLEOTIDE SEQUENCE</scope>
    <source>
        <strain evidence="2">R1692</strain>
    </source>
</reference>
<dbReference type="InterPro" id="IPR050463">
    <property type="entry name" value="Gfo/Idh/MocA_oxidrdct_glycsds"/>
</dbReference>
<dbReference type="RefSeq" id="WP_286650876.1">
    <property type="nucleotide sequence ID" value="NZ_JACAGK010000014.1"/>
</dbReference>
<dbReference type="Proteomes" id="UP001170954">
    <property type="component" value="Unassembled WGS sequence"/>
</dbReference>
<name>A0ABT7NL06_9SPHI</name>
<proteinExistence type="predicted"/>
<reference evidence="2" key="2">
    <citation type="journal article" date="2022" name="Sci. Total Environ.">
        <title>Prevalence, transmission, and molecular epidemiology of tet(X)-positive bacteria among humans, animals, and environmental niches in China: An epidemiological, and genomic-based study.</title>
        <authorList>
            <person name="Dong N."/>
            <person name="Zeng Y."/>
            <person name="Cai C."/>
            <person name="Sun C."/>
            <person name="Lu J."/>
            <person name="Liu C."/>
            <person name="Zhou H."/>
            <person name="Sun Q."/>
            <person name="Shu L."/>
            <person name="Wang H."/>
            <person name="Wang Y."/>
            <person name="Wang S."/>
            <person name="Wu C."/>
            <person name="Chan E.W."/>
            <person name="Chen G."/>
            <person name="Shen Z."/>
            <person name="Chen S."/>
            <person name="Zhang R."/>
        </authorList>
    </citation>
    <scope>NUCLEOTIDE SEQUENCE</scope>
    <source>
        <strain evidence="2">R1692</strain>
    </source>
</reference>
<gene>
    <name evidence="2" type="ORF">HX018_06545</name>
</gene>
<dbReference type="EMBL" id="JACAGK010000014">
    <property type="protein sequence ID" value="MDM1047894.1"/>
    <property type="molecule type" value="Genomic_DNA"/>
</dbReference>
<keyword evidence="3" id="KW-1185">Reference proteome</keyword>
<dbReference type="Gene3D" id="3.40.50.720">
    <property type="entry name" value="NAD(P)-binding Rossmann-like Domain"/>
    <property type="match status" value="1"/>
</dbReference>
<dbReference type="Pfam" id="PF01408">
    <property type="entry name" value="GFO_IDH_MocA"/>
    <property type="match status" value="1"/>
</dbReference>
<evidence type="ECO:0000313" key="2">
    <source>
        <dbReference type="EMBL" id="MDM1047894.1"/>
    </source>
</evidence>
<sequence>MTLQKKKKIGIIGLDSMHAVALTKAINLGQLPESECFEVIAAYPKGSKNLPYRIEKVPLYTQQIKELGVEVIHSIDSLLEKVDFVILTSNDGHVHLEQALMVMRAGKPMFIDKPLAGTWHDSLAIVEAAEKYAIPIFSSSSLRFIETIANIDDYDLGDILGVHTFSPAQLEPNLPELLWYGVHGIEMLFAILGEDCKYVQRTFTSDFDLVLGEWDNGKIGTFRGFRKGVSGFGGVVHGSKENMELGHFSGYDNLASAILRFFKTGHPPVTLKETLKIIAFTIAADESKLRNGSKVNLPKI</sequence>
<evidence type="ECO:0000313" key="3">
    <source>
        <dbReference type="Proteomes" id="UP001170954"/>
    </source>
</evidence>
<evidence type="ECO:0000259" key="1">
    <source>
        <dbReference type="Pfam" id="PF01408"/>
    </source>
</evidence>
<protein>
    <submittedName>
        <fullName evidence="2">Gfo/Idh/MocA family oxidoreductase</fullName>
    </submittedName>
</protein>
<dbReference type="Gene3D" id="3.30.360.10">
    <property type="entry name" value="Dihydrodipicolinate Reductase, domain 2"/>
    <property type="match status" value="1"/>
</dbReference>
<organism evidence="2 3">
    <name type="scientific">Sphingobacterium hotanense</name>
    <dbReference type="NCBI Taxonomy" id="649196"/>
    <lineage>
        <taxon>Bacteria</taxon>
        <taxon>Pseudomonadati</taxon>
        <taxon>Bacteroidota</taxon>
        <taxon>Sphingobacteriia</taxon>
        <taxon>Sphingobacteriales</taxon>
        <taxon>Sphingobacteriaceae</taxon>
        <taxon>Sphingobacterium</taxon>
    </lineage>
</organism>
<dbReference type="SUPFAM" id="SSF51735">
    <property type="entry name" value="NAD(P)-binding Rossmann-fold domains"/>
    <property type="match status" value="1"/>
</dbReference>
<dbReference type="PANTHER" id="PTHR43818:SF9">
    <property type="entry name" value="HYPOTHETICAL OXIDOREDUCTASE"/>
    <property type="match status" value="1"/>
</dbReference>
<dbReference type="PANTHER" id="PTHR43818">
    <property type="entry name" value="BCDNA.GH03377"/>
    <property type="match status" value="1"/>
</dbReference>